<dbReference type="EMBL" id="CAFAAJ010000007">
    <property type="protein sequence ID" value="CAB4790235.1"/>
    <property type="molecule type" value="Genomic_DNA"/>
</dbReference>
<keyword evidence="3" id="KW-1003">Cell membrane</keyword>
<dbReference type="EMBL" id="CAFBQP010000029">
    <property type="protein sequence ID" value="CAB5060082.1"/>
    <property type="molecule type" value="Genomic_DNA"/>
</dbReference>
<evidence type="ECO:0000259" key="8">
    <source>
        <dbReference type="PROSITE" id="PS50928"/>
    </source>
</evidence>
<feature type="transmembrane region" description="Helical" evidence="7">
    <location>
        <begin position="19"/>
        <end position="39"/>
    </location>
</feature>
<keyword evidence="6 7" id="KW-0472">Membrane</keyword>
<dbReference type="Pfam" id="PF00528">
    <property type="entry name" value="BPD_transp_1"/>
    <property type="match status" value="1"/>
</dbReference>
<dbReference type="PANTHER" id="PTHR43386:SF1">
    <property type="entry name" value="D,D-DIPEPTIDE TRANSPORT SYSTEM PERMEASE PROTEIN DDPC-RELATED"/>
    <property type="match status" value="1"/>
</dbReference>
<dbReference type="Gene3D" id="1.10.3720.10">
    <property type="entry name" value="MetI-like"/>
    <property type="match status" value="1"/>
</dbReference>
<evidence type="ECO:0000256" key="7">
    <source>
        <dbReference type="SAM" id="Phobius"/>
    </source>
</evidence>
<dbReference type="GO" id="GO:0055085">
    <property type="term" value="P:transmembrane transport"/>
    <property type="evidence" value="ECO:0007669"/>
    <property type="project" value="InterPro"/>
</dbReference>
<feature type="transmembrane region" description="Helical" evidence="7">
    <location>
        <begin position="121"/>
        <end position="154"/>
    </location>
</feature>
<evidence type="ECO:0000256" key="5">
    <source>
        <dbReference type="ARBA" id="ARBA00022989"/>
    </source>
</evidence>
<dbReference type="InterPro" id="IPR050366">
    <property type="entry name" value="BP-dependent_transpt_permease"/>
</dbReference>
<evidence type="ECO:0000256" key="1">
    <source>
        <dbReference type="ARBA" id="ARBA00004651"/>
    </source>
</evidence>
<feature type="transmembrane region" description="Helical" evidence="7">
    <location>
        <begin position="84"/>
        <end position="109"/>
    </location>
</feature>
<sequence length="279" mass="28233">MAEATVVGVTRHRRPSAPIVVGATVGALALVVALAPAWLPYGSRKVVGKPFEHPLSGHLLGTDSQGRDVLVRSVLGLRTSLGSAFIVIAIGLVVGTIIGLAAGFAGGIVDTVLMRITDVALALPGPVVALAIAAALGPGLGHTLIAVAAFWWPWYARIVRGQVQSIRKLPYVEAASLGGLGSLRVATAHVLPGTVGPVVIAASLDIGAVVLVLAGLSFLGLGSPAPAAELGAMTSQGLQFLFNAPWISLCPAVGLFLLAASGNILGDLLRDRLAKAGSR</sequence>
<proteinExistence type="predicted"/>
<feature type="transmembrane region" description="Helical" evidence="7">
    <location>
        <begin position="240"/>
        <end position="265"/>
    </location>
</feature>
<organism evidence="10">
    <name type="scientific">freshwater metagenome</name>
    <dbReference type="NCBI Taxonomy" id="449393"/>
    <lineage>
        <taxon>unclassified sequences</taxon>
        <taxon>metagenomes</taxon>
        <taxon>ecological metagenomes</taxon>
    </lineage>
</organism>
<dbReference type="PROSITE" id="PS50928">
    <property type="entry name" value="ABC_TM1"/>
    <property type="match status" value="1"/>
</dbReference>
<dbReference type="EMBL" id="CAFBLR010000195">
    <property type="protein sequence ID" value="CAB4883821.1"/>
    <property type="molecule type" value="Genomic_DNA"/>
</dbReference>
<evidence type="ECO:0000313" key="9">
    <source>
        <dbReference type="EMBL" id="CAB4709320.1"/>
    </source>
</evidence>
<evidence type="ECO:0000256" key="6">
    <source>
        <dbReference type="ARBA" id="ARBA00023136"/>
    </source>
</evidence>
<keyword evidence="4 7" id="KW-0812">Transmembrane</keyword>
<keyword evidence="2" id="KW-0813">Transport</keyword>
<evidence type="ECO:0000313" key="11">
    <source>
        <dbReference type="EMBL" id="CAB4790235.1"/>
    </source>
</evidence>
<dbReference type="AlphaFoldDB" id="A0A6J6VJQ1"/>
<dbReference type="SUPFAM" id="SSF161098">
    <property type="entry name" value="MetI-like"/>
    <property type="match status" value="1"/>
</dbReference>
<feature type="domain" description="ABC transmembrane type-1" evidence="8">
    <location>
        <begin position="77"/>
        <end position="266"/>
    </location>
</feature>
<feature type="transmembrane region" description="Helical" evidence="7">
    <location>
        <begin position="198"/>
        <end position="220"/>
    </location>
</feature>
<evidence type="ECO:0000256" key="2">
    <source>
        <dbReference type="ARBA" id="ARBA00022448"/>
    </source>
</evidence>
<dbReference type="InterPro" id="IPR000515">
    <property type="entry name" value="MetI-like"/>
</dbReference>
<evidence type="ECO:0000256" key="4">
    <source>
        <dbReference type="ARBA" id="ARBA00022692"/>
    </source>
</evidence>
<dbReference type="InterPro" id="IPR035906">
    <property type="entry name" value="MetI-like_sf"/>
</dbReference>
<keyword evidence="5 7" id="KW-1133">Transmembrane helix</keyword>
<evidence type="ECO:0000313" key="10">
    <source>
        <dbReference type="EMBL" id="CAB4771854.1"/>
    </source>
</evidence>
<protein>
    <submittedName>
        <fullName evidence="10">Unannotated protein</fullName>
    </submittedName>
</protein>
<accession>A0A6J6VJQ1</accession>
<dbReference type="PANTHER" id="PTHR43386">
    <property type="entry name" value="OLIGOPEPTIDE TRANSPORT SYSTEM PERMEASE PROTEIN APPC"/>
    <property type="match status" value="1"/>
</dbReference>
<reference evidence="10" key="1">
    <citation type="submission" date="2020-05" db="EMBL/GenBank/DDBJ databases">
        <authorList>
            <person name="Chiriac C."/>
            <person name="Salcher M."/>
            <person name="Ghai R."/>
            <person name="Kavagutti S V."/>
        </authorList>
    </citation>
    <scope>NUCLEOTIDE SEQUENCE</scope>
</reference>
<evidence type="ECO:0000313" key="12">
    <source>
        <dbReference type="EMBL" id="CAB4883821.1"/>
    </source>
</evidence>
<evidence type="ECO:0000313" key="14">
    <source>
        <dbReference type="EMBL" id="CAB5060082.1"/>
    </source>
</evidence>
<gene>
    <name evidence="9" type="ORF">UFOPK2602_01057</name>
    <name evidence="10" type="ORF">UFOPK2806_02469</name>
    <name evidence="11" type="ORF">UFOPK3001_00175</name>
    <name evidence="12" type="ORF">UFOPK3417_01645</name>
    <name evidence="13" type="ORF">UFOPK3954_00287</name>
    <name evidence="14" type="ORF">UFOPK4306_00931</name>
</gene>
<dbReference type="EMBL" id="CAEZYY010000058">
    <property type="protein sequence ID" value="CAB4771854.1"/>
    <property type="molecule type" value="Genomic_DNA"/>
</dbReference>
<name>A0A6J6VJQ1_9ZZZZ</name>
<evidence type="ECO:0000313" key="13">
    <source>
        <dbReference type="EMBL" id="CAB4976774.1"/>
    </source>
</evidence>
<evidence type="ECO:0000256" key="3">
    <source>
        <dbReference type="ARBA" id="ARBA00022475"/>
    </source>
</evidence>
<dbReference type="CDD" id="cd06261">
    <property type="entry name" value="TM_PBP2"/>
    <property type="match status" value="1"/>
</dbReference>
<dbReference type="EMBL" id="CAFBON010000017">
    <property type="protein sequence ID" value="CAB4976774.1"/>
    <property type="molecule type" value="Genomic_DNA"/>
</dbReference>
<comment type="subcellular location">
    <subcellularLocation>
        <location evidence="1">Cell membrane</location>
        <topology evidence="1">Multi-pass membrane protein</topology>
    </subcellularLocation>
</comment>
<dbReference type="GO" id="GO:0005886">
    <property type="term" value="C:plasma membrane"/>
    <property type="evidence" value="ECO:0007669"/>
    <property type="project" value="UniProtKB-SubCell"/>
</dbReference>
<dbReference type="EMBL" id="CAEZXX010000063">
    <property type="protein sequence ID" value="CAB4709320.1"/>
    <property type="molecule type" value="Genomic_DNA"/>
</dbReference>